<dbReference type="PANTHER" id="PTHR24020">
    <property type="entry name" value="COLLAGEN ALPHA"/>
    <property type="match status" value="1"/>
</dbReference>
<reference evidence="2" key="2">
    <citation type="journal article" date="2023" name="Science">
        <title>Genomic signatures of disease resistance in endangered staghorn corals.</title>
        <authorList>
            <person name="Vollmer S.V."/>
            <person name="Selwyn J.D."/>
            <person name="Despard B.A."/>
            <person name="Roesel C.L."/>
        </authorList>
    </citation>
    <scope>NUCLEOTIDE SEQUENCE</scope>
    <source>
        <strain evidence="2">K2</strain>
    </source>
</reference>
<dbReference type="PANTHER" id="PTHR24020:SF20">
    <property type="entry name" value="PH DOMAIN-CONTAINING PROTEIN"/>
    <property type="match status" value="1"/>
</dbReference>
<keyword evidence="2" id="KW-0812">Transmembrane</keyword>
<protein>
    <submittedName>
        <fullName evidence="2">Transmembrane cell adhesion receptor mua-3</fullName>
    </submittedName>
</protein>
<comment type="caution">
    <text evidence="2">The sequence shown here is derived from an EMBL/GenBank/DDBJ whole genome shotgun (WGS) entry which is preliminary data.</text>
</comment>
<dbReference type="Pfam" id="PF00092">
    <property type="entry name" value="VWA"/>
    <property type="match status" value="1"/>
</dbReference>
<evidence type="ECO:0000313" key="3">
    <source>
        <dbReference type="Proteomes" id="UP001249851"/>
    </source>
</evidence>
<dbReference type="EMBL" id="JARQWQ010000019">
    <property type="protein sequence ID" value="KAK2565671.1"/>
    <property type="molecule type" value="Genomic_DNA"/>
</dbReference>
<dbReference type="InterPro" id="IPR036465">
    <property type="entry name" value="vWFA_dom_sf"/>
</dbReference>
<reference evidence="2" key="1">
    <citation type="journal article" date="2023" name="G3 (Bethesda)">
        <title>Whole genome assembly and annotation of the endangered Caribbean coral Acropora cervicornis.</title>
        <authorList>
            <person name="Selwyn J.D."/>
            <person name="Vollmer S.V."/>
        </authorList>
    </citation>
    <scope>NUCLEOTIDE SEQUENCE</scope>
    <source>
        <strain evidence="2">K2</strain>
    </source>
</reference>
<proteinExistence type="predicted"/>
<gene>
    <name evidence="2" type="ORF">P5673_010836</name>
</gene>
<dbReference type="AlphaFoldDB" id="A0AAD9QR95"/>
<sequence>MNEAEFKCHKSIDLVIVLDSSGSITRKQFKIEKKFATGLVKRFEISNRKTNVALAAFSQHTRITRTFQDNVSLKSVLKAIDELHYEGTASRLDLAFDVVKFTLFDTRKGARDHTKGVKRVAVFLTDGYSTRGVEFTKDNAAELREKKAVHLFSVGISDRVHKAELDEIANKPHSKYQLFANLTNDSFRKEQTEHFAKIICES</sequence>
<dbReference type="PROSITE" id="PS50234">
    <property type="entry name" value="VWFA"/>
    <property type="match status" value="1"/>
</dbReference>
<evidence type="ECO:0000259" key="1">
    <source>
        <dbReference type="PROSITE" id="PS50234"/>
    </source>
</evidence>
<dbReference type="Gene3D" id="3.40.50.410">
    <property type="entry name" value="von Willebrand factor, type A domain"/>
    <property type="match status" value="1"/>
</dbReference>
<dbReference type="Proteomes" id="UP001249851">
    <property type="component" value="Unassembled WGS sequence"/>
</dbReference>
<dbReference type="SUPFAM" id="SSF53300">
    <property type="entry name" value="vWA-like"/>
    <property type="match status" value="1"/>
</dbReference>
<keyword evidence="3" id="KW-1185">Reference proteome</keyword>
<feature type="domain" description="VWFA" evidence="1">
    <location>
        <begin position="13"/>
        <end position="198"/>
    </location>
</feature>
<name>A0AAD9QR95_ACRCE</name>
<dbReference type="InterPro" id="IPR002035">
    <property type="entry name" value="VWF_A"/>
</dbReference>
<keyword evidence="2" id="KW-0472">Membrane</keyword>
<dbReference type="SMART" id="SM00327">
    <property type="entry name" value="VWA"/>
    <property type="match status" value="1"/>
</dbReference>
<dbReference type="InterPro" id="IPR050525">
    <property type="entry name" value="ECM_Assembly_Org"/>
</dbReference>
<organism evidence="2 3">
    <name type="scientific">Acropora cervicornis</name>
    <name type="common">Staghorn coral</name>
    <dbReference type="NCBI Taxonomy" id="6130"/>
    <lineage>
        <taxon>Eukaryota</taxon>
        <taxon>Metazoa</taxon>
        <taxon>Cnidaria</taxon>
        <taxon>Anthozoa</taxon>
        <taxon>Hexacorallia</taxon>
        <taxon>Scleractinia</taxon>
        <taxon>Astrocoeniina</taxon>
        <taxon>Acroporidae</taxon>
        <taxon>Acropora</taxon>
    </lineage>
</organism>
<evidence type="ECO:0000313" key="2">
    <source>
        <dbReference type="EMBL" id="KAK2565671.1"/>
    </source>
</evidence>
<accession>A0AAD9QR95</accession>
<keyword evidence="2" id="KW-0675">Receptor</keyword>